<proteinExistence type="predicted"/>
<evidence type="ECO:0000313" key="1">
    <source>
        <dbReference type="EMBL" id="ANK06089.1"/>
    </source>
</evidence>
<protein>
    <submittedName>
        <fullName evidence="1">Uncharacterized protein</fullName>
    </submittedName>
</protein>
<name>A0A192CKR1_ECO25</name>
<evidence type="ECO:0000313" key="2">
    <source>
        <dbReference type="Proteomes" id="UP000183316"/>
    </source>
</evidence>
<sequence>MTDLQYVAHKDNNQLTLIKICYVKWQQSSYSN</sequence>
<gene>
    <name evidence="1" type="ORF">WLH_04828</name>
</gene>
<dbReference type="PATRIC" id="fig|941280.3.peg.4792"/>
<organism evidence="1 2">
    <name type="scientific">Escherichia coli O25b:H4</name>
    <dbReference type="NCBI Taxonomy" id="941280"/>
    <lineage>
        <taxon>Bacteria</taxon>
        <taxon>Pseudomonadati</taxon>
        <taxon>Pseudomonadota</taxon>
        <taxon>Gammaproteobacteria</taxon>
        <taxon>Enterobacterales</taxon>
        <taxon>Enterobacteriaceae</taxon>
        <taxon>Escherichia</taxon>
    </lineage>
</organism>
<accession>A0A192CKR1</accession>
<dbReference type="Proteomes" id="UP000183316">
    <property type="component" value="Chromosome"/>
</dbReference>
<reference evidence="1 2" key="1">
    <citation type="submission" date="2016-03" db="EMBL/GenBank/DDBJ databases">
        <title>Genome Sequence and Comparative Pathogenic Determinants of Uropathogenic Escherichia coli O25b:H4, a Clinical Isolate from Saudi Arabia.</title>
        <authorList>
            <person name="Alyamani E.A.J."/>
            <person name="Khiyami M.A."/>
            <person name="Booq R.Y."/>
            <person name="Bahwerth F.S."/>
            <person name="Vaisvil B."/>
            <person name="Schmitt D.P."/>
            <person name="Kapatral V."/>
        </authorList>
    </citation>
    <scope>NUCLEOTIDE SEQUENCE [LARGE SCALE GENOMIC DNA]</scope>
    <source>
        <strain evidence="1 2">O25b:H4</strain>
    </source>
</reference>
<dbReference type="AlphaFoldDB" id="A0A192CKR1"/>
<dbReference type="EMBL" id="CP015085">
    <property type="protein sequence ID" value="ANK06089.1"/>
    <property type="molecule type" value="Genomic_DNA"/>
</dbReference>